<dbReference type="EMBL" id="CP017555">
    <property type="protein sequence ID" value="AOW03052.1"/>
    <property type="molecule type" value="Genomic_DNA"/>
</dbReference>
<dbReference type="VEuPathDB" id="FungiDB:YALI1_C25742g"/>
<sequence>MFQHRLMFAVTQALIRQMTFAERDSLVVNSSGHLDMPIALSERDRIKHMHLERRKASSGYTRIFCTDIRPCYLAQNRQTLLQYSSLDFPAA</sequence>
<evidence type="ECO:0000313" key="1">
    <source>
        <dbReference type="EMBL" id="AOW03052.1"/>
    </source>
</evidence>
<dbReference type="Proteomes" id="UP000182444">
    <property type="component" value="Chromosome 1C"/>
</dbReference>
<reference evidence="1 2" key="1">
    <citation type="journal article" date="2016" name="PLoS ONE">
        <title>Sequence Assembly of Yarrowia lipolytica Strain W29/CLIB89 Shows Transposable Element Diversity.</title>
        <authorList>
            <person name="Magnan C."/>
            <person name="Yu J."/>
            <person name="Chang I."/>
            <person name="Jahn E."/>
            <person name="Kanomata Y."/>
            <person name="Wu J."/>
            <person name="Zeller M."/>
            <person name="Oakes M."/>
            <person name="Baldi P."/>
            <person name="Sandmeyer S."/>
        </authorList>
    </citation>
    <scope>NUCLEOTIDE SEQUENCE [LARGE SCALE GENOMIC DNA]</scope>
    <source>
        <strain evidence="2">CLIB89(W29)</strain>
    </source>
</reference>
<evidence type="ECO:0000313" key="2">
    <source>
        <dbReference type="Proteomes" id="UP000182444"/>
    </source>
</evidence>
<dbReference type="AlphaFoldDB" id="A0A1D8NBN8"/>
<gene>
    <name evidence="1" type="ORF">YALI1_C25742g</name>
</gene>
<proteinExistence type="predicted"/>
<accession>A0A1D8NBN8</accession>
<dbReference type="GeneID" id="94583082"/>
<protein>
    <submittedName>
        <fullName evidence="1">Uncharacterized protein</fullName>
    </submittedName>
</protein>
<organism evidence="1 2">
    <name type="scientific">Yarrowia lipolytica</name>
    <name type="common">Candida lipolytica</name>
    <dbReference type="NCBI Taxonomy" id="4952"/>
    <lineage>
        <taxon>Eukaryota</taxon>
        <taxon>Fungi</taxon>
        <taxon>Dikarya</taxon>
        <taxon>Ascomycota</taxon>
        <taxon>Saccharomycotina</taxon>
        <taxon>Dipodascomycetes</taxon>
        <taxon>Dipodascales</taxon>
        <taxon>Dipodascales incertae sedis</taxon>
        <taxon>Yarrowia</taxon>
    </lineage>
</organism>
<dbReference type="RefSeq" id="XP_068138561.1">
    <property type="nucleotide sequence ID" value="XM_068282460.1"/>
</dbReference>
<name>A0A1D8NBN8_YARLL</name>